<evidence type="ECO:0000313" key="3">
    <source>
        <dbReference type="Proteomes" id="UP000010478"/>
    </source>
</evidence>
<keyword evidence="2" id="KW-0614">Plasmid</keyword>
<dbReference type="EMBL" id="CP003615">
    <property type="protein sequence ID" value="AFZ10575.1"/>
    <property type="molecule type" value="Genomic_DNA"/>
</dbReference>
<protein>
    <recommendedName>
        <fullName evidence="1">Pepco domain-containing protein</fullName>
    </recommendedName>
</protein>
<keyword evidence="3" id="KW-1185">Reference proteome</keyword>
<dbReference type="KEGG" id="oni:Osc7112_6425"/>
<dbReference type="RefSeq" id="WP_015211747.1">
    <property type="nucleotide sequence ID" value="NC_019763.1"/>
</dbReference>
<accession>K9VTP7</accession>
<organism evidence="2 3">
    <name type="scientific">Phormidium nigroviride PCC 7112</name>
    <dbReference type="NCBI Taxonomy" id="179408"/>
    <lineage>
        <taxon>Bacteria</taxon>
        <taxon>Bacillati</taxon>
        <taxon>Cyanobacteriota</taxon>
        <taxon>Cyanophyceae</taxon>
        <taxon>Oscillatoriophycideae</taxon>
        <taxon>Oscillatoriales</taxon>
        <taxon>Oscillatoriaceae</taxon>
        <taxon>Phormidium</taxon>
    </lineage>
</organism>
<gene>
    <name evidence="2" type="ORF">Osc7112_6425</name>
</gene>
<geneLocation type="plasmid" evidence="2 3">
    <name>pOSC7112.01</name>
</geneLocation>
<dbReference type="HOGENOM" id="CLU_154674_1_0_3"/>
<sequence length="126" mass="13546">MSDDSSQIWIVTEVETTESVEILQGQRSSDDTGGGFGQRVKEQIKTTVQQRVPLDAAALKVQMNGLLKVLGDISTEANQQNGLQLDEVELSVEINGEGQVSILGNSGKLGNKGAIKLKFKRTTTNS</sequence>
<evidence type="ECO:0000313" key="2">
    <source>
        <dbReference type="EMBL" id="AFZ10575.1"/>
    </source>
</evidence>
<reference evidence="2 3" key="1">
    <citation type="submission" date="2012-05" db="EMBL/GenBank/DDBJ databases">
        <title>Finished plasmid 1 of genome of Oscillatoria sp. PCC 7112.</title>
        <authorList>
            <consortium name="US DOE Joint Genome Institute"/>
            <person name="Gugger M."/>
            <person name="Coursin T."/>
            <person name="Rippka R."/>
            <person name="Tandeau De Marsac N."/>
            <person name="Huntemann M."/>
            <person name="Wei C.-L."/>
            <person name="Han J."/>
            <person name="Detter J.C."/>
            <person name="Han C."/>
            <person name="Tapia R."/>
            <person name="Davenport K."/>
            <person name="Daligault H."/>
            <person name="Erkkila T."/>
            <person name="Gu W."/>
            <person name="Munk A.C.C."/>
            <person name="Teshima H."/>
            <person name="Xu Y."/>
            <person name="Chain P."/>
            <person name="Chen A."/>
            <person name="Krypides N."/>
            <person name="Mavromatis K."/>
            <person name="Markowitz V."/>
            <person name="Szeto E."/>
            <person name="Ivanova N."/>
            <person name="Mikhailova N."/>
            <person name="Ovchinnikova G."/>
            <person name="Pagani I."/>
            <person name="Pati A."/>
            <person name="Goodwin L."/>
            <person name="Peters L."/>
            <person name="Pitluck S."/>
            <person name="Woyke T."/>
            <person name="Kerfeld C."/>
        </authorList>
    </citation>
    <scope>NUCLEOTIDE SEQUENCE [LARGE SCALE GENOMIC DNA]</scope>
    <source>
        <strain evidence="2 3">PCC 7112</strain>
        <plasmid evidence="2 3">pOSC7112.01</plasmid>
    </source>
</reference>
<evidence type="ECO:0000259" key="1">
    <source>
        <dbReference type="Pfam" id="PF24393"/>
    </source>
</evidence>
<dbReference type="Pfam" id="PF24393">
    <property type="entry name" value="Pepco"/>
    <property type="match status" value="1"/>
</dbReference>
<name>K9VTP7_9CYAN</name>
<feature type="domain" description="Pepco" evidence="1">
    <location>
        <begin position="8"/>
        <end position="121"/>
    </location>
</feature>
<dbReference type="AlphaFoldDB" id="K9VTP7"/>
<dbReference type="OrthoDB" id="573248at2"/>
<proteinExistence type="predicted"/>
<dbReference type="Proteomes" id="UP000010478">
    <property type="component" value="Plasmid pOSC7112.01"/>
</dbReference>
<dbReference type="InterPro" id="IPR056947">
    <property type="entry name" value="Pepco_dom"/>
</dbReference>